<sequence length="494" mass="56739">MNNSVTSPAIYFTDFFNVDEQSLENYGALNISLINDLPLFIDPFLLFDSEDATHKALHEDIINYVKYLRDISVRSELTKAQSESLFKFSEVRQNWLGYSQTGNRGSGLGNDFAVALHKNLRSILKDFGSETLTRGSHLEKVCLLGSGVGKDHLSDFTTNLIKHYLLDYTQEFAQNYLSPHQRRIVAVDRVNFDYKSERWKGARYELPYVNNDYVILTPKSILTKDESWINRSELLNKFEDIYNSVSDEILRSQVNDYFLRRLSEDATKEEEREAAASTLERFPQLLDHYIRLKEENASEAHKFSKDKVLETERQFITQVQELVVRYLAGSSFYSQGNSFQEALKRISYLKDVIENQDGYRFFYVKGEPIKREADLQLMYRLTWYADSGFDVNREVNNGRGPVDYKISRGSSDKTLVEFKLASNSKLKQNLKHQVGVYEAANNTSSSIKVILYFSDSELIRTQDILNELGLLGSPDIVLIDASSTNKPSASNVKD</sequence>
<evidence type="ECO:0000313" key="2">
    <source>
        <dbReference type="Proteomes" id="UP000268070"/>
    </source>
</evidence>
<dbReference type="AlphaFoldDB" id="A0A3G2HQU4"/>
<dbReference type="KEGG" id="aaqu:D3M96_02115"/>
<dbReference type="Proteomes" id="UP000268070">
    <property type="component" value="Chromosome"/>
</dbReference>
<dbReference type="RefSeq" id="WP_121737853.1">
    <property type="nucleotide sequence ID" value="NZ_CP032153.1"/>
</dbReference>
<gene>
    <name evidence="1" type="ORF">D3M96_02115</name>
</gene>
<name>A0A3G2HQU4_9BURK</name>
<proteinExistence type="predicted"/>
<reference evidence="1 2" key="1">
    <citation type="submission" date="2018-09" db="EMBL/GenBank/DDBJ databases">
        <title>Complete genome sequence of the hydrocarbonoclastic bacterium Alcaligenes aquatilis QD168, isolated from a crude-oil polluted marine sediment of Central Chile.</title>
        <authorList>
            <person name="Duran R.E."/>
            <person name="Barra B."/>
            <person name="Salva-Serra F."/>
            <person name="Mendez V."/>
            <person name="Moore E.R.B."/>
            <person name="Seeger M."/>
        </authorList>
    </citation>
    <scope>NUCLEOTIDE SEQUENCE [LARGE SCALE GENOMIC DNA]</scope>
    <source>
        <strain evidence="1 2">QD168</strain>
    </source>
</reference>
<organism evidence="1 2">
    <name type="scientific">Alcaligenes aquatilis</name>
    <dbReference type="NCBI Taxonomy" id="323284"/>
    <lineage>
        <taxon>Bacteria</taxon>
        <taxon>Pseudomonadati</taxon>
        <taxon>Pseudomonadota</taxon>
        <taxon>Betaproteobacteria</taxon>
        <taxon>Burkholderiales</taxon>
        <taxon>Alcaligenaceae</taxon>
        <taxon>Alcaligenes</taxon>
    </lineage>
</organism>
<evidence type="ECO:0000313" key="1">
    <source>
        <dbReference type="EMBL" id="AYN19434.1"/>
    </source>
</evidence>
<dbReference type="EMBL" id="CP032153">
    <property type="protein sequence ID" value="AYN19434.1"/>
    <property type="molecule type" value="Genomic_DNA"/>
</dbReference>
<protein>
    <recommendedName>
        <fullName evidence="3">Coiled-coil protein</fullName>
    </recommendedName>
</protein>
<evidence type="ECO:0008006" key="3">
    <source>
        <dbReference type="Google" id="ProtNLM"/>
    </source>
</evidence>
<accession>A0A3G2HQU4</accession>
<dbReference type="OrthoDB" id="6691177at2"/>